<dbReference type="AlphaFoldDB" id="A0A1F5DEH2"/>
<dbReference type="GO" id="GO:0005737">
    <property type="term" value="C:cytoplasm"/>
    <property type="evidence" value="ECO:0007669"/>
    <property type="project" value="TreeGrafter"/>
</dbReference>
<dbReference type="EMBL" id="MEZJ01000039">
    <property type="protein sequence ID" value="OGD53336.1"/>
    <property type="molecule type" value="Genomic_DNA"/>
</dbReference>
<evidence type="ECO:0000256" key="2">
    <source>
        <dbReference type="ARBA" id="ARBA00022448"/>
    </source>
</evidence>
<keyword evidence="5 9" id="KW-0676">Redox-active center</keyword>
<dbReference type="NCBIfam" id="TIGR01068">
    <property type="entry name" value="thioredoxin"/>
    <property type="match status" value="1"/>
</dbReference>
<dbReference type="Gene3D" id="3.40.30.10">
    <property type="entry name" value="Glutaredoxin"/>
    <property type="match status" value="1"/>
</dbReference>
<feature type="active site" description="Nucleophile" evidence="8">
    <location>
        <position position="34"/>
    </location>
</feature>
<comment type="caution">
    <text evidence="11">The sequence shown here is derived from an EMBL/GenBank/DDBJ whole genome shotgun (WGS) entry which is preliminary data.</text>
</comment>
<dbReference type="CDD" id="cd02947">
    <property type="entry name" value="TRX_family"/>
    <property type="match status" value="1"/>
</dbReference>
<feature type="site" description="Deprotonates C-terminal active site Cys" evidence="8">
    <location>
        <position position="25"/>
    </location>
</feature>
<evidence type="ECO:0000256" key="9">
    <source>
        <dbReference type="PIRSR" id="PIRSR000077-4"/>
    </source>
</evidence>
<evidence type="ECO:0000256" key="1">
    <source>
        <dbReference type="ARBA" id="ARBA00008987"/>
    </source>
</evidence>
<evidence type="ECO:0000256" key="6">
    <source>
        <dbReference type="NCBIfam" id="TIGR01068"/>
    </source>
</evidence>
<keyword evidence="2" id="KW-0813">Transport</keyword>
<feature type="active site" description="Nucleophile" evidence="8">
    <location>
        <position position="31"/>
    </location>
</feature>
<keyword evidence="3" id="KW-0249">Electron transport</keyword>
<dbReference type="InterPro" id="IPR013766">
    <property type="entry name" value="Thioredoxin_domain"/>
</dbReference>
<dbReference type="InterPro" id="IPR036249">
    <property type="entry name" value="Thioredoxin-like_sf"/>
</dbReference>
<gene>
    <name evidence="11" type="ORF">A3J78_00590</name>
</gene>
<dbReference type="InterPro" id="IPR005746">
    <property type="entry name" value="Thioredoxin"/>
</dbReference>
<dbReference type="SUPFAM" id="SSF52833">
    <property type="entry name" value="Thioredoxin-like"/>
    <property type="match status" value="1"/>
</dbReference>
<dbReference type="PANTHER" id="PTHR45663:SF11">
    <property type="entry name" value="GEO12009P1"/>
    <property type="match status" value="1"/>
</dbReference>
<comment type="similarity">
    <text evidence="1 7">Belongs to the thioredoxin family.</text>
</comment>
<proteinExistence type="inferred from homology"/>
<dbReference type="Proteomes" id="UP000178758">
    <property type="component" value="Unassembled WGS sequence"/>
</dbReference>
<dbReference type="PIRSF" id="PIRSF000077">
    <property type="entry name" value="Thioredoxin"/>
    <property type="match status" value="1"/>
</dbReference>
<dbReference type="PROSITE" id="PS51352">
    <property type="entry name" value="THIOREDOXIN_2"/>
    <property type="match status" value="1"/>
</dbReference>
<reference evidence="11 12" key="1">
    <citation type="journal article" date="2016" name="Nat. Commun.">
        <title>Thousands of microbial genomes shed light on interconnected biogeochemical processes in an aquifer system.</title>
        <authorList>
            <person name="Anantharaman K."/>
            <person name="Brown C.T."/>
            <person name="Hug L.A."/>
            <person name="Sharon I."/>
            <person name="Castelle C.J."/>
            <person name="Probst A.J."/>
            <person name="Thomas B.C."/>
            <person name="Singh A."/>
            <person name="Wilkins M.J."/>
            <person name="Karaoz U."/>
            <person name="Brodie E.L."/>
            <person name="Williams K.H."/>
            <person name="Hubbard S.S."/>
            <person name="Banfield J.F."/>
        </authorList>
    </citation>
    <scope>NUCLEOTIDE SEQUENCE [LARGE SCALE GENOMIC DNA]</scope>
</reference>
<dbReference type="PANTHER" id="PTHR45663">
    <property type="entry name" value="GEO12009P1"/>
    <property type="match status" value="1"/>
</dbReference>
<dbReference type="FunFam" id="3.40.30.10:FF:000001">
    <property type="entry name" value="Thioredoxin"/>
    <property type="match status" value="1"/>
</dbReference>
<keyword evidence="4 9" id="KW-1015">Disulfide bond</keyword>
<feature type="site" description="Contributes to redox potential value" evidence="8">
    <location>
        <position position="33"/>
    </location>
</feature>
<dbReference type="Pfam" id="PF00085">
    <property type="entry name" value="Thioredoxin"/>
    <property type="match status" value="1"/>
</dbReference>
<sequence length="107" mass="11995">MPAPALTKNDFEAKVLKAKTLVMIDFFAVWCGSCKMAVPVIDELAEEYKGKAVIFKVNVDEEQELAQKFGVMSIPTVILFKDGKEVDRQVGFPGKEGYIQMLDKHIQ</sequence>
<evidence type="ECO:0000256" key="3">
    <source>
        <dbReference type="ARBA" id="ARBA00022982"/>
    </source>
</evidence>
<feature type="domain" description="Thioredoxin" evidence="10">
    <location>
        <begin position="1"/>
        <end position="107"/>
    </location>
</feature>
<evidence type="ECO:0000256" key="5">
    <source>
        <dbReference type="ARBA" id="ARBA00023284"/>
    </source>
</evidence>
<feature type="disulfide bond" description="Redox-active" evidence="9">
    <location>
        <begin position="31"/>
        <end position="34"/>
    </location>
</feature>
<feature type="site" description="Contributes to redox potential value" evidence="8">
    <location>
        <position position="32"/>
    </location>
</feature>
<protein>
    <recommendedName>
        <fullName evidence="6 7">Thioredoxin</fullName>
    </recommendedName>
</protein>
<evidence type="ECO:0000259" key="10">
    <source>
        <dbReference type="PROSITE" id="PS51352"/>
    </source>
</evidence>
<accession>A0A1F5DEH2</accession>
<evidence type="ECO:0000256" key="7">
    <source>
        <dbReference type="PIRNR" id="PIRNR000077"/>
    </source>
</evidence>
<evidence type="ECO:0000313" key="11">
    <source>
        <dbReference type="EMBL" id="OGD53336.1"/>
    </source>
</evidence>
<evidence type="ECO:0000256" key="4">
    <source>
        <dbReference type="ARBA" id="ARBA00023157"/>
    </source>
</evidence>
<evidence type="ECO:0000256" key="8">
    <source>
        <dbReference type="PIRSR" id="PIRSR000077-1"/>
    </source>
</evidence>
<name>A0A1F5DEH2_9BACT</name>
<evidence type="ECO:0000313" key="12">
    <source>
        <dbReference type="Proteomes" id="UP000178758"/>
    </source>
</evidence>
<dbReference type="GO" id="GO:0015035">
    <property type="term" value="F:protein-disulfide reductase activity"/>
    <property type="evidence" value="ECO:0007669"/>
    <property type="project" value="UniProtKB-UniRule"/>
</dbReference>
<dbReference type="PRINTS" id="PR00421">
    <property type="entry name" value="THIOREDOXIN"/>
</dbReference>
<organism evidence="11 12">
    <name type="scientific">Candidatus Beckwithbacteria bacterium RBG_13_35_6</name>
    <dbReference type="NCBI Taxonomy" id="1797456"/>
    <lineage>
        <taxon>Bacteria</taxon>
        <taxon>Candidatus Beckwithiibacteriota</taxon>
    </lineage>
</organism>